<dbReference type="Pfam" id="PF12766">
    <property type="entry name" value="Pyridox_oxase_2"/>
    <property type="match status" value="1"/>
</dbReference>
<dbReference type="GO" id="GO:0008615">
    <property type="term" value="P:pyridoxine biosynthetic process"/>
    <property type="evidence" value="ECO:0007669"/>
    <property type="project" value="InterPro"/>
</dbReference>
<dbReference type="AlphaFoldDB" id="A0A937HIZ9"/>
<dbReference type="Proteomes" id="UP000785783">
    <property type="component" value="Unassembled WGS sequence"/>
</dbReference>
<dbReference type="Gene3D" id="2.30.110.10">
    <property type="entry name" value="Electron Transport, Fmn-binding Protein, Chain A"/>
    <property type="match status" value="1"/>
</dbReference>
<keyword evidence="3" id="KW-0288">FMN</keyword>
<keyword evidence="4" id="KW-0560">Oxidoreductase</keyword>
<sequence>MSDTEFDRKPQKDARRGPPILSCYDDLAGSCAYGWSMLERGVKDRKSAFHTPSVATVTADGSPTIRTVVLRSCDSAAKSLRFHTDTRSGKIAELKQNPMAAMHFYDAGAKVQLRLAVRLACLDGDAYDAAWAATRPMSRECYQVMQSPGSQIDDPYGVTFDPQATKDGEDHFVPVVAHVLRMEWLYLAAKGHRRALFDFEADTQSWLVP</sequence>
<accession>A0A937HIZ9</accession>
<dbReference type="GO" id="GO:0010181">
    <property type="term" value="F:FMN binding"/>
    <property type="evidence" value="ECO:0007669"/>
    <property type="project" value="InterPro"/>
</dbReference>
<keyword evidence="2" id="KW-0285">Flavoprotein</keyword>
<comment type="caution">
    <text evidence="6">The sequence shown here is derived from an EMBL/GenBank/DDBJ whole genome shotgun (WGS) entry which is preliminary data.</text>
</comment>
<evidence type="ECO:0000256" key="4">
    <source>
        <dbReference type="ARBA" id="ARBA00023002"/>
    </source>
</evidence>
<evidence type="ECO:0000256" key="1">
    <source>
        <dbReference type="ARBA" id="ARBA00001917"/>
    </source>
</evidence>
<dbReference type="InterPro" id="IPR000659">
    <property type="entry name" value="Pyridox_Oxase"/>
</dbReference>
<dbReference type="InterPro" id="IPR012349">
    <property type="entry name" value="Split_barrel_FMN-bd"/>
</dbReference>
<dbReference type="InterPro" id="IPR024624">
    <property type="entry name" value="Pyridox_Oxase_Alr4036_FMN-bd"/>
</dbReference>
<dbReference type="EMBL" id="JADHOK010000007">
    <property type="protein sequence ID" value="MBL6761283.1"/>
    <property type="molecule type" value="Genomic_DNA"/>
</dbReference>
<comment type="cofactor">
    <cofactor evidence="1">
        <name>FMN</name>
        <dbReference type="ChEBI" id="CHEBI:58210"/>
    </cofactor>
</comment>
<dbReference type="PANTHER" id="PTHR10851">
    <property type="entry name" value="PYRIDOXINE-5-PHOSPHATE OXIDASE"/>
    <property type="match status" value="1"/>
</dbReference>
<dbReference type="SUPFAM" id="SSF50475">
    <property type="entry name" value="FMN-binding split barrel"/>
    <property type="match status" value="1"/>
</dbReference>
<protein>
    <submittedName>
        <fullName evidence="6">Pyridoxamine 5'-phosphate oxidase family protein</fullName>
    </submittedName>
</protein>
<organism evidence="6 7">
    <name type="scientific">PS1 clade bacterium</name>
    <dbReference type="NCBI Taxonomy" id="2175152"/>
    <lineage>
        <taxon>Bacteria</taxon>
        <taxon>Pseudomonadati</taxon>
        <taxon>Pseudomonadota</taxon>
        <taxon>Alphaproteobacteria</taxon>
        <taxon>PS1 clade</taxon>
    </lineage>
</organism>
<reference evidence="6" key="1">
    <citation type="submission" date="2020-10" db="EMBL/GenBank/DDBJ databases">
        <title>Microbiome of the Black Sea water column analyzed by genome centric metagenomics.</title>
        <authorList>
            <person name="Cabello-Yeves P.J."/>
            <person name="Callieri C."/>
            <person name="Picazo A."/>
            <person name="Mehrshad M."/>
            <person name="Haro-Moreno J.M."/>
            <person name="Roda-Garcia J."/>
            <person name="Dzembekova N."/>
            <person name="Slabakova V."/>
            <person name="Slabakova N."/>
            <person name="Moncheva S."/>
            <person name="Rodriguez-Valera F."/>
        </authorList>
    </citation>
    <scope>NUCLEOTIDE SEQUENCE</scope>
    <source>
        <strain evidence="6">BS307-5m-G5</strain>
    </source>
</reference>
<evidence type="ECO:0000313" key="6">
    <source>
        <dbReference type="EMBL" id="MBL6761283.1"/>
    </source>
</evidence>
<evidence type="ECO:0000313" key="7">
    <source>
        <dbReference type="Proteomes" id="UP000785783"/>
    </source>
</evidence>
<dbReference type="PANTHER" id="PTHR10851:SF3">
    <property type="entry name" value="PYRIDOXINE_PYRIDOXAMINE 5'-PHOSPHATE OXIDASE 2"/>
    <property type="match status" value="1"/>
</dbReference>
<dbReference type="GO" id="GO:0004733">
    <property type="term" value="F:pyridoxamine phosphate oxidase activity"/>
    <property type="evidence" value="ECO:0007669"/>
    <property type="project" value="InterPro"/>
</dbReference>
<gene>
    <name evidence="6" type="ORF">ISQ19_01130</name>
</gene>
<evidence type="ECO:0000256" key="2">
    <source>
        <dbReference type="ARBA" id="ARBA00022630"/>
    </source>
</evidence>
<name>A0A937HIZ9_9PROT</name>
<feature type="domain" description="Pyridoxamine 5'-phosphate oxidase Alr4036 family FMN-binding" evidence="5">
    <location>
        <begin position="37"/>
        <end position="119"/>
    </location>
</feature>
<evidence type="ECO:0000256" key="3">
    <source>
        <dbReference type="ARBA" id="ARBA00022643"/>
    </source>
</evidence>
<evidence type="ECO:0000259" key="5">
    <source>
        <dbReference type="Pfam" id="PF12766"/>
    </source>
</evidence>
<proteinExistence type="predicted"/>